<dbReference type="EMBL" id="BAABME010010953">
    <property type="protein sequence ID" value="GAA0183016.1"/>
    <property type="molecule type" value="Genomic_DNA"/>
</dbReference>
<proteinExistence type="predicted"/>
<feature type="compositionally biased region" description="Polar residues" evidence="1">
    <location>
        <begin position="10"/>
        <end position="30"/>
    </location>
</feature>
<keyword evidence="3" id="KW-1185">Reference proteome</keyword>
<organism evidence="2 3">
    <name type="scientific">Lithospermum erythrorhizon</name>
    <name type="common">Purple gromwell</name>
    <name type="synonym">Lithospermum officinale var. erythrorhizon</name>
    <dbReference type="NCBI Taxonomy" id="34254"/>
    <lineage>
        <taxon>Eukaryota</taxon>
        <taxon>Viridiplantae</taxon>
        <taxon>Streptophyta</taxon>
        <taxon>Embryophyta</taxon>
        <taxon>Tracheophyta</taxon>
        <taxon>Spermatophyta</taxon>
        <taxon>Magnoliopsida</taxon>
        <taxon>eudicotyledons</taxon>
        <taxon>Gunneridae</taxon>
        <taxon>Pentapetalae</taxon>
        <taxon>asterids</taxon>
        <taxon>lamiids</taxon>
        <taxon>Boraginales</taxon>
        <taxon>Boraginaceae</taxon>
        <taxon>Boraginoideae</taxon>
        <taxon>Lithospermeae</taxon>
        <taxon>Lithospermum</taxon>
    </lineage>
</organism>
<dbReference type="AlphaFoldDB" id="A0AAV3RT34"/>
<dbReference type="Proteomes" id="UP001454036">
    <property type="component" value="Unassembled WGS sequence"/>
</dbReference>
<gene>
    <name evidence="2" type="ORF">LIER_30507</name>
</gene>
<accession>A0AAV3RT34</accession>
<protein>
    <submittedName>
        <fullName evidence="2">Uncharacterized protein</fullName>
    </submittedName>
</protein>
<comment type="caution">
    <text evidence="2">The sequence shown here is derived from an EMBL/GenBank/DDBJ whole genome shotgun (WGS) entry which is preliminary data.</text>
</comment>
<evidence type="ECO:0000313" key="3">
    <source>
        <dbReference type="Proteomes" id="UP001454036"/>
    </source>
</evidence>
<evidence type="ECO:0000313" key="2">
    <source>
        <dbReference type="EMBL" id="GAA0183016.1"/>
    </source>
</evidence>
<sequence>MAPKIDTSKLPHSNIFSSSSTGIGVTTRSMSKLTDKQGLKNFPVHDLVIDSTPPRNDSLVPPVVPGDLTPLIKKSLSDPALFTNSKSYH</sequence>
<reference evidence="2 3" key="1">
    <citation type="submission" date="2024-01" db="EMBL/GenBank/DDBJ databases">
        <title>The complete chloroplast genome sequence of Lithospermum erythrorhizon: insights into the phylogenetic relationship among Boraginaceae species and the maternal lineages of purple gromwells.</title>
        <authorList>
            <person name="Okada T."/>
            <person name="Watanabe K."/>
        </authorList>
    </citation>
    <scope>NUCLEOTIDE SEQUENCE [LARGE SCALE GENOMIC DNA]</scope>
</reference>
<feature type="region of interest" description="Disordered" evidence="1">
    <location>
        <begin position="1"/>
        <end position="30"/>
    </location>
</feature>
<evidence type="ECO:0000256" key="1">
    <source>
        <dbReference type="SAM" id="MobiDB-lite"/>
    </source>
</evidence>
<name>A0AAV3RT34_LITER</name>